<evidence type="ECO:0000313" key="3">
    <source>
        <dbReference type="Proteomes" id="UP000178951"/>
    </source>
</evidence>
<dbReference type="EMBL" id="MEUF01000021">
    <property type="protein sequence ID" value="OGC35719.1"/>
    <property type="molecule type" value="Genomic_DNA"/>
</dbReference>
<dbReference type="STRING" id="1802583.A2311_00585"/>
<feature type="transmembrane region" description="Helical" evidence="1">
    <location>
        <begin position="14"/>
        <end position="31"/>
    </location>
</feature>
<sequence>MEPYVFSMVFPRNLANLGIFTLLLLAVWALIWGRVLGKIRPTLFAAGLVILVAFDLYSANAGANLTIAAEKYGVIPPNLQLLLEDKEKFRYFVSPVIYRRSHLELRTEFLDYAKTIFYMRNSLTANQGMIYRLSDVDGYESISTRLHNTFMQKIWSLNSLQGVRVFDILNVKYLLSNAPLPNRNLRLLRTDSEPYKIGQTYLYENKSCLQRYLFVPKAKVIANESVALDYVFSPRFNPKEEVILDRQPDKKSAWLFCSEVYYPGWRAFVNGREVPIYRANYLFRAVPVNDKAVDIRFIYDPISFKLGAIVTLLTIVGLAIAVKRR</sequence>
<gene>
    <name evidence="2" type="ORF">A2311_00585</name>
</gene>
<evidence type="ECO:0000256" key="1">
    <source>
        <dbReference type="SAM" id="Phobius"/>
    </source>
</evidence>
<organism evidence="2 3">
    <name type="scientific">candidate division WOR-1 bacterium RIFOXYB2_FULL_48_7</name>
    <dbReference type="NCBI Taxonomy" id="1802583"/>
    <lineage>
        <taxon>Bacteria</taxon>
        <taxon>Bacillati</taxon>
        <taxon>Saganbacteria</taxon>
    </lineage>
</organism>
<reference evidence="2 3" key="1">
    <citation type="journal article" date="2016" name="Nat. Commun.">
        <title>Thousands of microbial genomes shed light on interconnected biogeochemical processes in an aquifer system.</title>
        <authorList>
            <person name="Anantharaman K."/>
            <person name="Brown C.T."/>
            <person name="Hug L.A."/>
            <person name="Sharon I."/>
            <person name="Castelle C.J."/>
            <person name="Probst A.J."/>
            <person name="Thomas B.C."/>
            <person name="Singh A."/>
            <person name="Wilkins M.J."/>
            <person name="Karaoz U."/>
            <person name="Brodie E.L."/>
            <person name="Williams K.H."/>
            <person name="Hubbard S.S."/>
            <person name="Banfield J.F."/>
        </authorList>
    </citation>
    <scope>NUCLEOTIDE SEQUENCE [LARGE SCALE GENOMIC DNA]</scope>
</reference>
<dbReference type="AlphaFoldDB" id="A0A1F4TT06"/>
<protein>
    <submittedName>
        <fullName evidence="2">Uncharacterized protein</fullName>
    </submittedName>
</protein>
<feature type="transmembrane region" description="Helical" evidence="1">
    <location>
        <begin position="43"/>
        <end position="59"/>
    </location>
</feature>
<keyword evidence="1" id="KW-0472">Membrane</keyword>
<dbReference type="Proteomes" id="UP000178951">
    <property type="component" value="Unassembled WGS sequence"/>
</dbReference>
<comment type="caution">
    <text evidence="2">The sequence shown here is derived from an EMBL/GenBank/DDBJ whole genome shotgun (WGS) entry which is preliminary data.</text>
</comment>
<dbReference type="InterPro" id="IPR018580">
    <property type="entry name" value="Uncharacterised_YfhO"/>
</dbReference>
<feature type="transmembrane region" description="Helical" evidence="1">
    <location>
        <begin position="302"/>
        <end position="322"/>
    </location>
</feature>
<keyword evidence="1" id="KW-1133">Transmembrane helix</keyword>
<dbReference type="PANTHER" id="PTHR38454:SF1">
    <property type="entry name" value="INTEGRAL MEMBRANE PROTEIN"/>
    <property type="match status" value="1"/>
</dbReference>
<dbReference type="Pfam" id="PF09586">
    <property type="entry name" value="YfhO"/>
    <property type="match status" value="1"/>
</dbReference>
<keyword evidence="1" id="KW-0812">Transmembrane</keyword>
<name>A0A1F4TT06_UNCSA</name>
<dbReference type="PANTHER" id="PTHR38454">
    <property type="entry name" value="INTEGRAL MEMBRANE PROTEIN-RELATED"/>
    <property type="match status" value="1"/>
</dbReference>
<evidence type="ECO:0000313" key="2">
    <source>
        <dbReference type="EMBL" id="OGC35719.1"/>
    </source>
</evidence>
<accession>A0A1F4TT06</accession>
<proteinExistence type="predicted"/>